<accession>A0A6L2NN19</accession>
<protein>
    <recommendedName>
        <fullName evidence="4">Transposase (Putative), gypsy type</fullName>
    </recommendedName>
</protein>
<keyword evidence="1" id="KW-0175">Coiled coil</keyword>
<evidence type="ECO:0008006" key="4">
    <source>
        <dbReference type="Google" id="ProtNLM"/>
    </source>
</evidence>
<reference evidence="3" key="1">
    <citation type="journal article" date="2019" name="Sci. Rep.">
        <title>Draft genome of Tanacetum cinerariifolium, the natural source of mosquito coil.</title>
        <authorList>
            <person name="Yamashiro T."/>
            <person name="Shiraishi A."/>
            <person name="Satake H."/>
            <person name="Nakayama K."/>
        </authorList>
    </citation>
    <scope>NUCLEOTIDE SEQUENCE</scope>
</reference>
<sequence length="652" mass="69516">MDLLAFIRTANPTKVRVAERQRAKDEPRVIESTVGRVVPLLPIASALASSELEPSVDRLFDEGASGDGQDADVQPVAVTTDTIVEDVAPLQPRHQRKRKTVVADAGGPSHPPKKLREDFRALGGVSTAGKSMAAVQSLFSGAMLEAEARGEPIPTLPFVTSYVSATPEREDRSLVDSVPGPNLRTIGAPQRFVISSDSSHHSGANIAEAEVDPIIKSSAPAIATVTTVTAAIDTEETTTRVPVGPSLFGVGSSSTGGTDSIPGGFFGVSGSDFLIGSIRTVVGPDSDLQKVYVPRWSATNGFGLDDSRICREMGEVGFLRDQNTALEREKNELNVKVTDLSASVKVREQEVADLDAQVTAVKLQNDNLVGQVHELGISFAGLQEKVVAYEGFVSQLEKFQDEKLEEVNKRFDKLCADFVEMALHLEEKFYPHLLTTISGRRWLLTYGMKLAVAKCLNSTEYLSALGAAISKAVEKGMQEGLSAGITHGAEGRQLADVVAYNPSAEADYLLGLTESQPHVDQLMVPIHHSPDQRVVGASALTFSLEVSNSRVKKMRENIANHVSALRGVFVPLSEPLSATALEGMEGTSGSTPDVAATLSTTLVSASTIPPISTDDYEVAHAKGQGGTRVDDETATDDDMNLFVSNADLNISE</sequence>
<dbReference type="AlphaFoldDB" id="A0A6L2NN19"/>
<gene>
    <name evidence="3" type="ORF">Tci_059696</name>
</gene>
<evidence type="ECO:0000256" key="2">
    <source>
        <dbReference type="SAM" id="MobiDB-lite"/>
    </source>
</evidence>
<feature type="region of interest" description="Disordered" evidence="2">
    <location>
        <begin position="93"/>
        <end position="115"/>
    </location>
</feature>
<name>A0A6L2NN19_TANCI</name>
<dbReference type="EMBL" id="BKCJ010009599">
    <property type="protein sequence ID" value="GEU87718.1"/>
    <property type="molecule type" value="Genomic_DNA"/>
</dbReference>
<comment type="caution">
    <text evidence="3">The sequence shown here is derived from an EMBL/GenBank/DDBJ whole genome shotgun (WGS) entry which is preliminary data.</text>
</comment>
<organism evidence="3">
    <name type="scientific">Tanacetum cinerariifolium</name>
    <name type="common">Dalmatian daisy</name>
    <name type="synonym">Chrysanthemum cinerariifolium</name>
    <dbReference type="NCBI Taxonomy" id="118510"/>
    <lineage>
        <taxon>Eukaryota</taxon>
        <taxon>Viridiplantae</taxon>
        <taxon>Streptophyta</taxon>
        <taxon>Embryophyta</taxon>
        <taxon>Tracheophyta</taxon>
        <taxon>Spermatophyta</taxon>
        <taxon>Magnoliopsida</taxon>
        <taxon>eudicotyledons</taxon>
        <taxon>Gunneridae</taxon>
        <taxon>Pentapetalae</taxon>
        <taxon>asterids</taxon>
        <taxon>campanulids</taxon>
        <taxon>Asterales</taxon>
        <taxon>Asteraceae</taxon>
        <taxon>Asteroideae</taxon>
        <taxon>Anthemideae</taxon>
        <taxon>Anthemidinae</taxon>
        <taxon>Tanacetum</taxon>
    </lineage>
</organism>
<evidence type="ECO:0000313" key="3">
    <source>
        <dbReference type="EMBL" id="GEU87718.1"/>
    </source>
</evidence>
<evidence type="ECO:0000256" key="1">
    <source>
        <dbReference type="SAM" id="Coils"/>
    </source>
</evidence>
<proteinExistence type="predicted"/>
<feature type="coiled-coil region" evidence="1">
    <location>
        <begin position="316"/>
        <end position="343"/>
    </location>
</feature>